<dbReference type="EMBL" id="BMZR01000001">
    <property type="protein sequence ID" value="GHD25668.1"/>
    <property type="molecule type" value="Genomic_DNA"/>
</dbReference>
<dbReference type="Pfam" id="PF09374">
    <property type="entry name" value="PG_binding_3"/>
    <property type="match status" value="1"/>
</dbReference>
<dbReference type="RefSeq" id="WP_189580308.1">
    <property type="nucleotide sequence ID" value="NZ_BMZR01000001.1"/>
</dbReference>
<dbReference type="Gene3D" id="1.20.141.10">
    <property type="entry name" value="Chitosanase, subunit A, domain 1"/>
    <property type="match status" value="1"/>
</dbReference>
<evidence type="ECO:0000259" key="1">
    <source>
        <dbReference type="Pfam" id="PF05838"/>
    </source>
</evidence>
<feature type="domain" description="Peptidoglycan binding" evidence="2">
    <location>
        <begin position="94"/>
        <end position="159"/>
    </location>
</feature>
<proteinExistence type="predicted"/>
<evidence type="ECO:0000259" key="2">
    <source>
        <dbReference type="Pfam" id="PF09374"/>
    </source>
</evidence>
<feature type="domain" description="TtsA-like Glycoside hydrolase family 108" evidence="1">
    <location>
        <begin position="12"/>
        <end position="91"/>
    </location>
</feature>
<evidence type="ECO:0008006" key="5">
    <source>
        <dbReference type="Google" id="ProtNLM"/>
    </source>
</evidence>
<dbReference type="InterPro" id="IPR008565">
    <property type="entry name" value="TtsA-like_GH18_dom"/>
</dbReference>
<dbReference type="CDD" id="cd13926">
    <property type="entry name" value="N-acetylmuramidase_GH108"/>
    <property type="match status" value="1"/>
</dbReference>
<accession>A0ABQ3GLR1</accession>
<dbReference type="InterPro" id="IPR023346">
    <property type="entry name" value="Lysozyme-like_dom_sf"/>
</dbReference>
<evidence type="ECO:0000313" key="3">
    <source>
        <dbReference type="EMBL" id="GHD25668.1"/>
    </source>
</evidence>
<name>A0ABQ3GLR1_9GAMM</name>
<keyword evidence="4" id="KW-1185">Reference proteome</keyword>
<comment type="caution">
    <text evidence="3">The sequence shown here is derived from an EMBL/GenBank/DDBJ whole genome shotgun (WGS) entry which is preliminary data.</text>
</comment>
<reference evidence="4" key="1">
    <citation type="journal article" date="2019" name="Int. J. Syst. Evol. Microbiol.">
        <title>The Global Catalogue of Microorganisms (GCM) 10K type strain sequencing project: providing services to taxonomists for standard genome sequencing and annotation.</title>
        <authorList>
            <consortium name="The Broad Institute Genomics Platform"/>
            <consortium name="The Broad Institute Genome Sequencing Center for Infectious Disease"/>
            <person name="Wu L."/>
            <person name="Ma J."/>
        </authorList>
    </citation>
    <scope>NUCLEOTIDE SEQUENCE [LARGE SCALE GENOMIC DNA]</scope>
    <source>
        <strain evidence="4">KCTC 42280</strain>
    </source>
</reference>
<dbReference type="InterPro" id="IPR018537">
    <property type="entry name" value="Peptidoglycan-bd_3"/>
</dbReference>
<dbReference type="Pfam" id="PF05838">
    <property type="entry name" value="Glyco_hydro_108"/>
    <property type="match status" value="1"/>
</dbReference>
<dbReference type="SUPFAM" id="SSF53955">
    <property type="entry name" value="Lysozyme-like"/>
    <property type="match status" value="1"/>
</dbReference>
<protein>
    <recommendedName>
        <fullName evidence="5">Secretion activator protein</fullName>
    </recommendedName>
</protein>
<gene>
    <name evidence="3" type="ORF">GCM10016272_01770</name>
</gene>
<evidence type="ECO:0000313" key="4">
    <source>
        <dbReference type="Proteomes" id="UP000610203"/>
    </source>
</evidence>
<organism evidence="3 4">
    <name type="scientific">Psychrobacter glaciei</name>
    <dbReference type="NCBI Taxonomy" id="619771"/>
    <lineage>
        <taxon>Bacteria</taxon>
        <taxon>Pseudomonadati</taxon>
        <taxon>Pseudomonadota</taxon>
        <taxon>Gammaproteobacteria</taxon>
        <taxon>Moraxellales</taxon>
        <taxon>Moraxellaceae</taxon>
        <taxon>Psychrobacter</taxon>
    </lineage>
</organism>
<dbReference type="Proteomes" id="UP000610203">
    <property type="component" value="Unassembled WGS sequence"/>
</dbReference>
<sequence length="174" mass="19152">MTDNPFFDKAFDQLMVNEGGYVNHPSDPGGETMYGVTKRVAVKHGYKGSMRDLPKSFAKEVAKKSYWDAAHCDEFAPAVAAQVFDAAYNHGPNRAIKFLQQAAGITGRQVDGIVGSQTIGAVNNMPADVVVFKFLAKRLDFFTRLGTWSAFGKGWSRRIVEQLEAAAAQLDWTK</sequence>